<evidence type="ECO:0000256" key="2">
    <source>
        <dbReference type="SAM" id="Phobius"/>
    </source>
</evidence>
<keyword evidence="4" id="KW-1185">Reference proteome</keyword>
<dbReference type="Proteomes" id="UP000298355">
    <property type="component" value="Unassembled WGS sequence"/>
</dbReference>
<reference evidence="3 4" key="1">
    <citation type="submission" date="2019-03" db="EMBL/GenBank/DDBJ databases">
        <title>Genomics of glacier-inhabiting Cryobacterium strains.</title>
        <authorList>
            <person name="Liu Q."/>
            <person name="Xin Y.-H."/>
        </authorList>
    </citation>
    <scope>NUCLEOTIDE SEQUENCE [LARGE SCALE GENOMIC DNA]</scope>
    <source>
        <strain evidence="3 4">TMT4-23</strain>
    </source>
</reference>
<dbReference type="PANTHER" id="PTHR31272:SF4">
    <property type="entry name" value="CYTOCHROME C-TYPE BIOGENESIS PROTEIN HI_1454-RELATED"/>
    <property type="match status" value="1"/>
</dbReference>
<organism evidence="3 4">
    <name type="scientific">Cryobacterium breve</name>
    <dbReference type="NCBI Taxonomy" id="1259258"/>
    <lineage>
        <taxon>Bacteria</taxon>
        <taxon>Bacillati</taxon>
        <taxon>Actinomycetota</taxon>
        <taxon>Actinomycetes</taxon>
        <taxon>Micrococcales</taxon>
        <taxon>Microbacteriaceae</taxon>
        <taxon>Cryobacterium</taxon>
    </lineage>
</organism>
<feature type="region of interest" description="Disordered" evidence="1">
    <location>
        <begin position="291"/>
        <end position="333"/>
    </location>
</feature>
<accession>A0ABY2IYF7</accession>
<proteinExistence type="predicted"/>
<keyword evidence="2" id="KW-0472">Membrane</keyword>
<dbReference type="InterPro" id="IPR051790">
    <property type="entry name" value="Cytochrome_c-biogenesis_DsbD"/>
</dbReference>
<feature type="transmembrane region" description="Helical" evidence="2">
    <location>
        <begin position="203"/>
        <end position="224"/>
    </location>
</feature>
<evidence type="ECO:0000313" key="4">
    <source>
        <dbReference type="Proteomes" id="UP000298355"/>
    </source>
</evidence>
<feature type="transmembrane region" description="Helical" evidence="2">
    <location>
        <begin position="259"/>
        <end position="277"/>
    </location>
</feature>
<feature type="transmembrane region" description="Helical" evidence="2">
    <location>
        <begin position="77"/>
        <end position="99"/>
    </location>
</feature>
<keyword evidence="2" id="KW-0812">Transmembrane</keyword>
<comment type="caution">
    <text evidence="3">The sequence shown here is derived from an EMBL/GenBank/DDBJ whole genome shotgun (WGS) entry which is preliminary data.</text>
</comment>
<evidence type="ECO:0000256" key="1">
    <source>
        <dbReference type="SAM" id="MobiDB-lite"/>
    </source>
</evidence>
<feature type="compositionally biased region" description="Basic and acidic residues" evidence="1">
    <location>
        <begin position="318"/>
        <end position="333"/>
    </location>
</feature>
<dbReference type="EMBL" id="SOGJ01000023">
    <property type="protein sequence ID" value="TFC97427.1"/>
    <property type="molecule type" value="Genomic_DNA"/>
</dbReference>
<dbReference type="RefSeq" id="WP_134363868.1">
    <property type="nucleotide sequence ID" value="NZ_SOGJ01000023.1"/>
</dbReference>
<feature type="transmembrane region" description="Helical" evidence="2">
    <location>
        <begin position="43"/>
        <end position="70"/>
    </location>
</feature>
<feature type="transmembrane region" description="Helical" evidence="2">
    <location>
        <begin position="119"/>
        <end position="143"/>
    </location>
</feature>
<gene>
    <name evidence="3" type="ORF">E3O65_11625</name>
</gene>
<dbReference type="PANTHER" id="PTHR31272">
    <property type="entry name" value="CYTOCHROME C-TYPE BIOGENESIS PROTEIN HI_1454-RELATED"/>
    <property type="match status" value="1"/>
</dbReference>
<evidence type="ECO:0000313" key="3">
    <source>
        <dbReference type="EMBL" id="TFC97427.1"/>
    </source>
</evidence>
<keyword evidence="2" id="KW-1133">Transmembrane helix</keyword>
<name>A0ABY2IYF7_9MICO</name>
<protein>
    <submittedName>
        <fullName evidence="3">Cytochrome c biogenesis protein CcdA</fullName>
    </submittedName>
</protein>
<feature type="compositionally biased region" description="Low complexity" evidence="1">
    <location>
        <begin position="306"/>
        <end position="316"/>
    </location>
</feature>
<sequence length="333" mass="33923">MGQVLLSTTILAAFLGGVVALLAPCCASVMLPAFFASSFRSRSQILGMTLVFAAGVGTIILPIAVGAAILSRILFQYHFGIFSVVGLAMVAVGVATLAGSKMMLPMPSGRGGGTGIGSVYGLGVFSGAASACCAPVLAGVAALSGAASSFPAAAAVGVAYVFGMVAPLCALALVWDRRDWGASHLFSATTIQIGPGARWRLPLGTVLSGGLMMAMGVITVILAVRGPGMAPDGWQVELAAALGHWAATIQQFLSFIPGWISTLAVFTTLGALVWMALRSRRNTAGQATTAITAGPCDSCDDEHTNASTPSTTPAASGDRPDHAHERMQREEPE</sequence>
<feature type="transmembrane region" description="Helical" evidence="2">
    <location>
        <begin position="150"/>
        <end position="175"/>
    </location>
</feature>